<keyword evidence="3" id="KW-1185">Reference proteome</keyword>
<evidence type="ECO:0008006" key="4">
    <source>
        <dbReference type="Google" id="ProtNLM"/>
    </source>
</evidence>
<dbReference type="Proteomes" id="UP000015101">
    <property type="component" value="Unassembled WGS sequence"/>
</dbReference>
<dbReference type="EnsemblMetazoa" id="HelroT173165">
    <property type="protein sequence ID" value="HelroP173165"/>
    <property type="gene ID" value="HelroG173165"/>
</dbReference>
<dbReference type="AlphaFoldDB" id="T1F6H6"/>
<reference evidence="2" key="3">
    <citation type="submission" date="2015-06" db="UniProtKB">
        <authorList>
            <consortium name="EnsemblMetazoa"/>
        </authorList>
    </citation>
    <scope>IDENTIFICATION</scope>
</reference>
<sequence length="150" mass="17146">MTTPQPVIIFTGIIDDVSPDEIKYIIKSSCNKTSPLDPFPHQVLTNCINTLSTVISIFTNLSFRSQFPDSFKTTQVALTKLQPYIFQHPNYNPLQSAYRTCHSSETALLHILDHVFNSCNSKQATIFTWLDLQIIHNSLSHWTIKIIHRT</sequence>
<dbReference type="InParanoid" id="T1F6H6"/>
<organism evidence="2 3">
    <name type="scientific">Helobdella robusta</name>
    <name type="common">Californian leech</name>
    <dbReference type="NCBI Taxonomy" id="6412"/>
    <lineage>
        <taxon>Eukaryota</taxon>
        <taxon>Metazoa</taxon>
        <taxon>Spiralia</taxon>
        <taxon>Lophotrochozoa</taxon>
        <taxon>Annelida</taxon>
        <taxon>Clitellata</taxon>
        <taxon>Hirudinea</taxon>
        <taxon>Rhynchobdellida</taxon>
        <taxon>Glossiphoniidae</taxon>
        <taxon>Helobdella</taxon>
    </lineage>
</organism>
<dbReference type="HOGENOM" id="CLU_1742535_0_0_1"/>
<proteinExistence type="predicted"/>
<evidence type="ECO:0000313" key="3">
    <source>
        <dbReference type="Proteomes" id="UP000015101"/>
    </source>
</evidence>
<reference evidence="1 3" key="2">
    <citation type="journal article" date="2013" name="Nature">
        <title>Insights into bilaterian evolution from three spiralian genomes.</title>
        <authorList>
            <person name="Simakov O."/>
            <person name="Marletaz F."/>
            <person name="Cho S.J."/>
            <person name="Edsinger-Gonzales E."/>
            <person name="Havlak P."/>
            <person name="Hellsten U."/>
            <person name="Kuo D.H."/>
            <person name="Larsson T."/>
            <person name="Lv J."/>
            <person name="Arendt D."/>
            <person name="Savage R."/>
            <person name="Osoegawa K."/>
            <person name="de Jong P."/>
            <person name="Grimwood J."/>
            <person name="Chapman J.A."/>
            <person name="Shapiro H."/>
            <person name="Aerts A."/>
            <person name="Otillar R.P."/>
            <person name="Terry A.Y."/>
            <person name="Boore J.L."/>
            <person name="Grigoriev I.V."/>
            <person name="Lindberg D.R."/>
            <person name="Seaver E.C."/>
            <person name="Weisblat D.A."/>
            <person name="Putnam N.H."/>
            <person name="Rokhsar D.S."/>
        </authorList>
    </citation>
    <scope>NUCLEOTIDE SEQUENCE</scope>
</reference>
<reference evidence="3" key="1">
    <citation type="submission" date="2012-12" db="EMBL/GenBank/DDBJ databases">
        <authorList>
            <person name="Hellsten U."/>
            <person name="Grimwood J."/>
            <person name="Chapman J.A."/>
            <person name="Shapiro H."/>
            <person name="Aerts A."/>
            <person name="Otillar R.P."/>
            <person name="Terry A.Y."/>
            <person name="Boore J.L."/>
            <person name="Simakov O."/>
            <person name="Marletaz F."/>
            <person name="Cho S.-J."/>
            <person name="Edsinger-Gonzales E."/>
            <person name="Havlak P."/>
            <person name="Kuo D.-H."/>
            <person name="Larsson T."/>
            <person name="Lv J."/>
            <person name="Arendt D."/>
            <person name="Savage R."/>
            <person name="Osoegawa K."/>
            <person name="de Jong P."/>
            <person name="Lindberg D.R."/>
            <person name="Seaver E.C."/>
            <person name="Weisblat D.A."/>
            <person name="Putnam N.H."/>
            <person name="Grigoriev I.V."/>
            <person name="Rokhsar D.S."/>
        </authorList>
    </citation>
    <scope>NUCLEOTIDE SEQUENCE</scope>
</reference>
<name>T1F6H6_HELRO</name>
<protein>
    <recommendedName>
        <fullName evidence="4">Reverse transcriptase domain-containing protein</fullName>
    </recommendedName>
</protein>
<evidence type="ECO:0000313" key="1">
    <source>
        <dbReference type="EMBL" id="ESO04088.1"/>
    </source>
</evidence>
<dbReference type="GeneID" id="20204425"/>
<dbReference type="EMBL" id="KB096551">
    <property type="protein sequence ID" value="ESO04088.1"/>
    <property type="molecule type" value="Genomic_DNA"/>
</dbReference>
<dbReference type="CTD" id="20204425"/>
<dbReference type="KEGG" id="hro:HELRODRAFT_173165"/>
<evidence type="ECO:0000313" key="2">
    <source>
        <dbReference type="EnsemblMetazoa" id="HelroP173165"/>
    </source>
</evidence>
<gene>
    <name evidence="2" type="primary">20204425</name>
    <name evidence="1" type="ORF">HELRODRAFT_173165</name>
</gene>
<dbReference type="RefSeq" id="XP_009018024.1">
    <property type="nucleotide sequence ID" value="XM_009019776.1"/>
</dbReference>
<dbReference type="EMBL" id="AMQM01004467">
    <property type="status" value="NOT_ANNOTATED_CDS"/>
    <property type="molecule type" value="Genomic_DNA"/>
</dbReference>
<accession>T1F6H6</accession>
<dbReference type="OrthoDB" id="8952004at2759"/>